<gene>
    <name evidence="2" type="ORF">H6P81_006992</name>
</gene>
<reference evidence="2 3" key="1">
    <citation type="submission" date="2021-07" db="EMBL/GenBank/DDBJ databases">
        <title>The Aristolochia fimbriata genome: insights into angiosperm evolution, floral development and chemical biosynthesis.</title>
        <authorList>
            <person name="Jiao Y."/>
        </authorList>
    </citation>
    <scope>NUCLEOTIDE SEQUENCE [LARGE SCALE GENOMIC DNA]</scope>
    <source>
        <strain evidence="2">IBCAS-2021</strain>
        <tissue evidence="2">Leaf</tissue>
    </source>
</reference>
<protein>
    <submittedName>
        <fullName evidence="2">Uncharacterized protein</fullName>
    </submittedName>
</protein>
<evidence type="ECO:0000313" key="3">
    <source>
        <dbReference type="Proteomes" id="UP000825729"/>
    </source>
</evidence>
<evidence type="ECO:0000313" key="2">
    <source>
        <dbReference type="EMBL" id="KAG9454088.1"/>
    </source>
</evidence>
<dbReference type="Proteomes" id="UP000825729">
    <property type="component" value="Unassembled WGS sequence"/>
</dbReference>
<evidence type="ECO:0000256" key="1">
    <source>
        <dbReference type="SAM" id="Coils"/>
    </source>
</evidence>
<comment type="caution">
    <text evidence="2">The sequence shown here is derived from an EMBL/GenBank/DDBJ whole genome shotgun (WGS) entry which is preliminary data.</text>
</comment>
<proteinExistence type="predicted"/>
<keyword evidence="3" id="KW-1185">Reference proteome</keyword>
<feature type="coiled-coil region" evidence="1">
    <location>
        <begin position="6"/>
        <end position="47"/>
    </location>
</feature>
<sequence>MKMKLVAKLSEKVHRLQNELDTANNKINTLYEEVQELRERDAKREAEIVDVYRLQTLRMIHEVGINSRYFDGIEALFRYLTLDEVDKLVDLGFENDANEVLDHFKKPG</sequence>
<dbReference type="EMBL" id="JAINDJ010000003">
    <property type="protein sequence ID" value="KAG9454088.1"/>
    <property type="molecule type" value="Genomic_DNA"/>
</dbReference>
<dbReference type="AlphaFoldDB" id="A0AAV7EZ50"/>
<accession>A0AAV7EZ50</accession>
<organism evidence="2 3">
    <name type="scientific">Aristolochia fimbriata</name>
    <name type="common">White veined hardy Dutchman's pipe vine</name>
    <dbReference type="NCBI Taxonomy" id="158543"/>
    <lineage>
        <taxon>Eukaryota</taxon>
        <taxon>Viridiplantae</taxon>
        <taxon>Streptophyta</taxon>
        <taxon>Embryophyta</taxon>
        <taxon>Tracheophyta</taxon>
        <taxon>Spermatophyta</taxon>
        <taxon>Magnoliopsida</taxon>
        <taxon>Magnoliidae</taxon>
        <taxon>Piperales</taxon>
        <taxon>Aristolochiaceae</taxon>
        <taxon>Aristolochia</taxon>
    </lineage>
</organism>
<name>A0AAV7EZ50_ARIFI</name>
<keyword evidence="1" id="KW-0175">Coiled coil</keyword>